<sequence length="358" mass="38245">MADFSAYDGPSSEWLALAATLPSPPLGLSIPELKEATNAGRDAASASAMQTLGPQVQIQDHSIPARDGALIEARTYRRASDSASSSPLPVYIHLHGGGFLFGTLASEDPACARVAITTGALVLNVNYRHTPEHVYPTAWDDVEDAFAWLHANAAALGADPAQVVVGGISAGAYLTASLALRKHLGLAPELVKLPPIRGLVLMIPALVHIDCYAPVLAKLKDVAISSFETCKDAPVLPRKVCRLFMDLLKVKEVQALDEADVRLNPGNATPEQVKGLPPTTFGIAGFDPLRDEGLLFAQMLTEAGVPTDVNLFKGVPHGFRRYGDQLSECERWDRVVERGVEWALAGPEATGVFEIKTE</sequence>
<evidence type="ECO:0000259" key="2">
    <source>
        <dbReference type="Pfam" id="PF07859"/>
    </source>
</evidence>
<dbReference type="AlphaFoldDB" id="A0AAN6MPW3"/>
<dbReference type="InterPro" id="IPR050300">
    <property type="entry name" value="GDXG_lipolytic_enzyme"/>
</dbReference>
<dbReference type="Gene3D" id="3.40.50.1820">
    <property type="entry name" value="alpha/beta hydrolase"/>
    <property type="match status" value="1"/>
</dbReference>
<evidence type="ECO:0000313" key="4">
    <source>
        <dbReference type="Proteomes" id="UP001303889"/>
    </source>
</evidence>
<dbReference type="GO" id="GO:0016787">
    <property type="term" value="F:hydrolase activity"/>
    <property type="evidence" value="ECO:0007669"/>
    <property type="project" value="UniProtKB-KW"/>
</dbReference>
<protein>
    <submittedName>
        <fullName evidence="3">Alpha/Beta hydrolase protein</fullName>
    </submittedName>
</protein>
<dbReference type="Proteomes" id="UP001303889">
    <property type="component" value="Unassembled WGS sequence"/>
</dbReference>
<evidence type="ECO:0000256" key="1">
    <source>
        <dbReference type="ARBA" id="ARBA00022801"/>
    </source>
</evidence>
<dbReference type="SUPFAM" id="SSF53474">
    <property type="entry name" value="alpha/beta-Hydrolases"/>
    <property type="match status" value="1"/>
</dbReference>
<reference evidence="3" key="1">
    <citation type="journal article" date="2023" name="Mol. Phylogenet. Evol.">
        <title>Genome-scale phylogeny and comparative genomics of the fungal order Sordariales.</title>
        <authorList>
            <person name="Hensen N."/>
            <person name="Bonometti L."/>
            <person name="Westerberg I."/>
            <person name="Brannstrom I.O."/>
            <person name="Guillou S."/>
            <person name="Cros-Aarteil S."/>
            <person name="Calhoun S."/>
            <person name="Haridas S."/>
            <person name="Kuo A."/>
            <person name="Mondo S."/>
            <person name="Pangilinan J."/>
            <person name="Riley R."/>
            <person name="LaButti K."/>
            <person name="Andreopoulos B."/>
            <person name="Lipzen A."/>
            <person name="Chen C."/>
            <person name="Yan M."/>
            <person name="Daum C."/>
            <person name="Ng V."/>
            <person name="Clum A."/>
            <person name="Steindorff A."/>
            <person name="Ohm R.A."/>
            <person name="Martin F."/>
            <person name="Silar P."/>
            <person name="Natvig D.O."/>
            <person name="Lalanne C."/>
            <person name="Gautier V."/>
            <person name="Ament-Velasquez S.L."/>
            <person name="Kruys A."/>
            <person name="Hutchinson M.I."/>
            <person name="Powell A.J."/>
            <person name="Barry K."/>
            <person name="Miller A.N."/>
            <person name="Grigoriev I.V."/>
            <person name="Debuchy R."/>
            <person name="Gladieux P."/>
            <person name="Hiltunen Thoren M."/>
            <person name="Johannesson H."/>
        </authorList>
    </citation>
    <scope>NUCLEOTIDE SEQUENCE</scope>
    <source>
        <strain evidence="3">CBS 103.79</strain>
    </source>
</reference>
<keyword evidence="4" id="KW-1185">Reference proteome</keyword>
<reference evidence="3" key="2">
    <citation type="submission" date="2023-05" db="EMBL/GenBank/DDBJ databases">
        <authorList>
            <consortium name="Lawrence Berkeley National Laboratory"/>
            <person name="Steindorff A."/>
            <person name="Hensen N."/>
            <person name="Bonometti L."/>
            <person name="Westerberg I."/>
            <person name="Brannstrom I.O."/>
            <person name="Guillou S."/>
            <person name="Cros-Aarteil S."/>
            <person name="Calhoun S."/>
            <person name="Haridas S."/>
            <person name="Kuo A."/>
            <person name="Mondo S."/>
            <person name="Pangilinan J."/>
            <person name="Riley R."/>
            <person name="Labutti K."/>
            <person name="Andreopoulos B."/>
            <person name="Lipzen A."/>
            <person name="Chen C."/>
            <person name="Yanf M."/>
            <person name="Daum C."/>
            <person name="Ng V."/>
            <person name="Clum A."/>
            <person name="Ohm R."/>
            <person name="Martin F."/>
            <person name="Silar P."/>
            <person name="Natvig D."/>
            <person name="Lalanne C."/>
            <person name="Gautier V."/>
            <person name="Ament-Velasquez S.L."/>
            <person name="Kruys A."/>
            <person name="Hutchinson M.I."/>
            <person name="Powell A.J."/>
            <person name="Barry K."/>
            <person name="Miller A.N."/>
            <person name="Grigoriev I.V."/>
            <person name="Debuchy R."/>
            <person name="Gladieux P."/>
            <person name="Thoren M.H."/>
            <person name="Johannesson H."/>
        </authorList>
    </citation>
    <scope>NUCLEOTIDE SEQUENCE</scope>
    <source>
        <strain evidence="3">CBS 103.79</strain>
    </source>
</reference>
<name>A0AAN6MPW3_9PEZI</name>
<dbReference type="Pfam" id="PF07859">
    <property type="entry name" value="Abhydrolase_3"/>
    <property type="match status" value="1"/>
</dbReference>
<dbReference type="PANTHER" id="PTHR48081">
    <property type="entry name" value="AB HYDROLASE SUPERFAMILY PROTEIN C4A8.06C"/>
    <property type="match status" value="1"/>
</dbReference>
<proteinExistence type="predicted"/>
<dbReference type="InterPro" id="IPR013094">
    <property type="entry name" value="AB_hydrolase_3"/>
</dbReference>
<keyword evidence="1 3" id="KW-0378">Hydrolase</keyword>
<organism evidence="3 4">
    <name type="scientific">Staphylotrichum tortipilum</name>
    <dbReference type="NCBI Taxonomy" id="2831512"/>
    <lineage>
        <taxon>Eukaryota</taxon>
        <taxon>Fungi</taxon>
        <taxon>Dikarya</taxon>
        <taxon>Ascomycota</taxon>
        <taxon>Pezizomycotina</taxon>
        <taxon>Sordariomycetes</taxon>
        <taxon>Sordariomycetidae</taxon>
        <taxon>Sordariales</taxon>
        <taxon>Chaetomiaceae</taxon>
        <taxon>Staphylotrichum</taxon>
    </lineage>
</organism>
<evidence type="ECO:0000313" key="3">
    <source>
        <dbReference type="EMBL" id="KAK3904258.1"/>
    </source>
</evidence>
<accession>A0AAN6MPW3</accession>
<dbReference type="EMBL" id="MU855405">
    <property type="protein sequence ID" value="KAK3904258.1"/>
    <property type="molecule type" value="Genomic_DNA"/>
</dbReference>
<feature type="domain" description="Alpha/beta hydrolase fold-3" evidence="2">
    <location>
        <begin position="92"/>
        <end position="319"/>
    </location>
</feature>
<dbReference type="PANTHER" id="PTHR48081:SF8">
    <property type="entry name" value="ALPHA_BETA HYDROLASE FOLD-3 DOMAIN-CONTAINING PROTEIN-RELATED"/>
    <property type="match status" value="1"/>
</dbReference>
<dbReference type="InterPro" id="IPR029058">
    <property type="entry name" value="AB_hydrolase_fold"/>
</dbReference>
<comment type="caution">
    <text evidence="3">The sequence shown here is derived from an EMBL/GenBank/DDBJ whole genome shotgun (WGS) entry which is preliminary data.</text>
</comment>
<gene>
    <name evidence="3" type="ORF">C8A05DRAFT_13825</name>
</gene>